<evidence type="ECO:0000313" key="1">
    <source>
        <dbReference type="EMBL" id="KAK8200631.1"/>
    </source>
</evidence>
<dbReference type="Proteomes" id="UP001320706">
    <property type="component" value="Unassembled WGS sequence"/>
</dbReference>
<reference evidence="1" key="1">
    <citation type="submission" date="2024-02" db="EMBL/GenBank/DDBJ databases">
        <title>Metagenome Assembled Genome of Zalaria obscura JY119.</title>
        <authorList>
            <person name="Vighnesh L."/>
            <person name="Jagadeeshwari U."/>
            <person name="Venkata Ramana C."/>
            <person name="Sasikala C."/>
        </authorList>
    </citation>
    <scope>NUCLEOTIDE SEQUENCE</scope>
    <source>
        <strain evidence="1">JY119</strain>
    </source>
</reference>
<sequence length="69" mass="7380">MLNPDVAWDLAMALPQGTPLAITAGAGGAPIPDRCFGVRVVDLGLNRYPEWDADWTELGIDLPALFGEE</sequence>
<organism evidence="1 2">
    <name type="scientific">Zalaria obscura</name>
    <dbReference type="NCBI Taxonomy" id="2024903"/>
    <lineage>
        <taxon>Eukaryota</taxon>
        <taxon>Fungi</taxon>
        <taxon>Dikarya</taxon>
        <taxon>Ascomycota</taxon>
        <taxon>Pezizomycotina</taxon>
        <taxon>Dothideomycetes</taxon>
        <taxon>Dothideomycetidae</taxon>
        <taxon>Dothideales</taxon>
        <taxon>Zalariaceae</taxon>
        <taxon>Zalaria</taxon>
    </lineage>
</organism>
<gene>
    <name evidence="1" type="ORF">M8818_005946</name>
</gene>
<protein>
    <submittedName>
        <fullName evidence="1">Uncharacterized protein</fullName>
    </submittedName>
</protein>
<name>A0ACC3S776_9PEZI</name>
<keyword evidence="2" id="KW-1185">Reference proteome</keyword>
<dbReference type="EMBL" id="JAMKPW020000038">
    <property type="protein sequence ID" value="KAK8200631.1"/>
    <property type="molecule type" value="Genomic_DNA"/>
</dbReference>
<accession>A0ACC3S776</accession>
<evidence type="ECO:0000313" key="2">
    <source>
        <dbReference type="Proteomes" id="UP001320706"/>
    </source>
</evidence>
<comment type="caution">
    <text evidence="1">The sequence shown here is derived from an EMBL/GenBank/DDBJ whole genome shotgun (WGS) entry which is preliminary data.</text>
</comment>
<proteinExistence type="predicted"/>